<gene>
    <name evidence="1" type="ORF">ABVN21_15380</name>
</gene>
<organism evidence="1">
    <name type="scientific">Pseudomonas sp. MYb327</name>
    <dbReference type="NCBI Taxonomy" id="2745230"/>
    <lineage>
        <taxon>Bacteria</taxon>
        <taxon>Pseudomonadati</taxon>
        <taxon>Pseudomonadota</taxon>
        <taxon>Gammaproteobacteria</taxon>
        <taxon>Pseudomonadales</taxon>
        <taxon>Pseudomonadaceae</taxon>
        <taxon>Pseudomonas</taxon>
    </lineage>
</organism>
<protein>
    <recommendedName>
        <fullName evidence="2">TniQ family protein</fullName>
    </recommendedName>
</protein>
<evidence type="ECO:0008006" key="2">
    <source>
        <dbReference type="Google" id="ProtNLM"/>
    </source>
</evidence>
<proteinExistence type="predicted"/>
<evidence type="ECO:0000313" key="1">
    <source>
        <dbReference type="EMBL" id="XCG72148.1"/>
    </source>
</evidence>
<accession>A0AAU8DY34</accession>
<sequence length="339" mass="39451">MKKICYVAKPQNWESPKGVIMRTALHNGYGNVALMCKSLQVPCSGDGLDLLTEQSPIIKILTIAAPEIEQPLIENTYSVKNIEASLWIIDEIFVYRSFFSHHFVYCPKCLRDELITVFQDIRSLTICPFHQTRIITKCPNCHQTEHWTTANLLFCKCGSDRRKSTYQKGALFNEKNIETFGPNTYIPRLSRLTDIALLCENIWNSRMPAEEKKTYSFLDEVRKYASKMIATQLKKYPGFTCSMHLSPWAYSRPLLAEIAHSMIDKKIECNKICHIGQCCTEVNFTINQIMYSMNDWKTWQKERSFLHKNFQIVPHVTGMRFYHSYIPICHLIRLLRDAL</sequence>
<dbReference type="RefSeq" id="WP_339552786.1">
    <property type="nucleotide sequence ID" value="NZ_CP159258.1"/>
</dbReference>
<dbReference type="AlphaFoldDB" id="A0AAU8DY34"/>
<dbReference type="EMBL" id="CP159258">
    <property type="protein sequence ID" value="XCG72148.1"/>
    <property type="molecule type" value="Genomic_DNA"/>
</dbReference>
<reference evidence="1" key="1">
    <citation type="submission" date="2024-06" db="EMBL/GenBank/DDBJ databases">
        <title>The Caenorhabditis elegans bacterial microbiome influences microsporidia infection through nutrient limitation and inhibiting parasite invasion.</title>
        <authorList>
            <person name="Tamim El Jarkass H."/>
            <person name="Castelblanco S."/>
            <person name="Kaur M."/>
            <person name="Wan Y.C."/>
            <person name="Ellis A.E."/>
            <person name="Sheldon R.D."/>
            <person name="Lien E.C."/>
            <person name="Burton N.O."/>
            <person name="Wright G.D."/>
            <person name="Reinke A.W."/>
        </authorList>
    </citation>
    <scope>NUCLEOTIDE SEQUENCE</scope>
    <source>
        <strain evidence="1">MYb327</strain>
    </source>
</reference>
<name>A0AAU8DY34_9PSED</name>